<keyword evidence="3" id="KW-0731">Sigma factor</keyword>
<evidence type="ECO:0000256" key="1">
    <source>
        <dbReference type="ARBA" id="ARBA00010641"/>
    </source>
</evidence>
<evidence type="ECO:0000256" key="3">
    <source>
        <dbReference type="ARBA" id="ARBA00023082"/>
    </source>
</evidence>
<dbReference type="RefSeq" id="WP_215237646.1">
    <property type="nucleotide sequence ID" value="NZ_CAJRAF010000001.1"/>
</dbReference>
<evidence type="ECO:0000313" key="7">
    <source>
        <dbReference type="EMBL" id="CAG4992336.1"/>
    </source>
</evidence>
<evidence type="ECO:0000256" key="4">
    <source>
        <dbReference type="ARBA" id="ARBA00023163"/>
    </source>
</evidence>
<dbReference type="NCBIfam" id="TIGR02937">
    <property type="entry name" value="sigma70-ECF"/>
    <property type="match status" value="1"/>
</dbReference>
<organism evidence="7 8">
    <name type="scientific">Dyadobacter helix</name>
    <dbReference type="NCBI Taxonomy" id="2822344"/>
    <lineage>
        <taxon>Bacteria</taxon>
        <taxon>Pseudomonadati</taxon>
        <taxon>Bacteroidota</taxon>
        <taxon>Cytophagia</taxon>
        <taxon>Cytophagales</taxon>
        <taxon>Spirosomataceae</taxon>
        <taxon>Dyadobacter</taxon>
    </lineage>
</organism>
<name>A0A916JAC5_9BACT</name>
<evidence type="ECO:0008006" key="9">
    <source>
        <dbReference type="Google" id="ProtNLM"/>
    </source>
</evidence>
<accession>A0A916JAC5</accession>
<dbReference type="GO" id="GO:0006352">
    <property type="term" value="P:DNA-templated transcription initiation"/>
    <property type="evidence" value="ECO:0007669"/>
    <property type="project" value="InterPro"/>
</dbReference>
<comment type="caution">
    <text evidence="7">The sequence shown here is derived from an EMBL/GenBank/DDBJ whole genome shotgun (WGS) entry which is preliminary data.</text>
</comment>
<dbReference type="GO" id="GO:0016987">
    <property type="term" value="F:sigma factor activity"/>
    <property type="evidence" value="ECO:0007669"/>
    <property type="project" value="UniProtKB-KW"/>
</dbReference>
<dbReference type="InterPro" id="IPR007627">
    <property type="entry name" value="RNA_pol_sigma70_r2"/>
</dbReference>
<keyword evidence="4" id="KW-0804">Transcription</keyword>
<dbReference type="Gene3D" id="1.10.1740.10">
    <property type="match status" value="1"/>
</dbReference>
<dbReference type="GO" id="GO:0003677">
    <property type="term" value="F:DNA binding"/>
    <property type="evidence" value="ECO:0007669"/>
    <property type="project" value="InterPro"/>
</dbReference>
<dbReference type="InterPro" id="IPR014327">
    <property type="entry name" value="RNA_pol_sigma70_bacteroid"/>
</dbReference>
<gene>
    <name evidence="7" type="ORF">DYBT9275_00942</name>
</gene>
<feature type="domain" description="RNA polymerase sigma factor 70 region 4 type 2" evidence="6">
    <location>
        <begin position="126"/>
        <end position="171"/>
    </location>
</feature>
<evidence type="ECO:0000313" key="8">
    <source>
        <dbReference type="Proteomes" id="UP000680038"/>
    </source>
</evidence>
<evidence type="ECO:0000256" key="2">
    <source>
        <dbReference type="ARBA" id="ARBA00023015"/>
    </source>
</evidence>
<dbReference type="Pfam" id="PF04542">
    <property type="entry name" value="Sigma70_r2"/>
    <property type="match status" value="1"/>
</dbReference>
<keyword evidence="2" id="KW-0805">Transcription regulation</keyword>
<dbReference type="PANTHER" id="PTHR43133:SF46">
    <property type="entry name" value="RNA POLYMERASE SIGMA-70 FACTOR ECF SUBFAMILY"/>
    <property type="match status" value="1"/>
</dbReference>
<reference evidence="7" key="1">
    <citation type="submission" date="2021-04" db="EMBL/GenBank/DDBJ databases">
        <authorList>
            <person name="Rodrigo-Torres L."/>
            <person name="Arahal R. D."/>
            <person name="Lucena T."/>
        </authorList>
    </citation>
    <scope>NUCLEOTIDE SEQUENCE</scope>
    <source>
        <strain evidence="7">CECT 9275</strain>
    </source>
</reference>
<sequence>MESVILDDGDLVEGIRSGNEGSFTAAYYRYHRYLYYFALRFMKSPALAEEVVHDVFLKVWENRLRLKTELSFKGYLIKITKNHVLNLLARASREEQIRSEILYFTPEGSEDTENSIYDRDYQKHAEEIISMLPEQRQRIFRMYRYEDMSGDEIADLLNISKGTVKDHLLKANRFIRKYLHRIVPLSSDLFIVLFIHFM</sequence>
<dbReference type="NCBIfam" id="TIGR02985">
    <property type="entry name" value="Sig70_bacteroi1"/>
    <property type="match status" value="1"/>
</dbReference>
<protein>
    <recommendedName>
        <fullName evidence="9">RNA polymerase sigma-70 factor</fullName>
    </recommendedName>
</protein>
<dbReference type="Proteomes" id="UP000680038">
    <property type="component" value="Unassembled WGS sequence"/>
</dbReference>
<dbReference type="InterPro" id="IPR013325">
    <property type="entry name" value="RNA_pol_sigma_r2"/>
</dbReference>
<dbReference type="AlphaFoldDB" id="A0A916JAC5"/>
<dbReference type="InterPro" id="IPR036388">
    <property type="entry name" value="WH-like_DNA-bd_sf"/>
</dbReference>
<proteinExistence type="inferred from homology"/>
<evidence type="ECO:0000259" key="6">
    <source>
        <dbReference type="Pfam" id="PF08281"/>
    </source>
</evidence>
<dbReference type="SUPFAM" id="SSF88946">
    <property type="entry name" value="Sigma2 domain of RNA polymerase sigma factors"/>
    <property type="match status" value="1"/>
</dbReference>
<feature type="domain" description="RNA polymerase sigma-70 region 2" evidence="5">
    <location>
        <begin position="28"/>
        <end position="93"/>
    </location>
</feature>
<dbReference type="InterPro" id="IPR013324">
    <property type="entry name" value="RNA_pol_sigma_r3/r4-like"/>
</dbReference>
<dbReference type="Pfam" id="PF08281">
    <property type="entry name" value="Sigma70_r4_2"/>
    <property type="match status" value="1"/>
</dbReference>
<comment type="similarity">
    <text evidence="1">Belongs to the sigma-70 factor family. ECF subfamily.</text>
</comment>
<dbReference type="SUPFAM" id="SSF88659">
    <property type="entry name" value="Sigma3 and sigma4 domains of RNA polymerase sigma factors"/>
    <property type="match status" value="1"/>
</dbReference>
<dbReference type="InterPro" id="IPR013249">
    <property type="entry name" value="RNA_pol_sigma70_r4_t2"/>
</dbReference>
<dbReference type="Gene3D" id="1.10.10.10">
    <property type="entry name" value="Winged helix-like DNA-binding domain superfamily/Winged helix DNA-binding domain"/>
    <property type="match status" value="1"/>
</dbReference>
<keyword evidence="8" id="KW-1185">Reference proteome</keyword>
<evidence type="ECO:0000259" key="5">
    <source>
        <dbReference type="Pfam" id="PF04542"/>
    </source>
</evidence>
<dbReference type="InterPro" id="IPR039425">
    <property type="entry name" value="RNA_pol_sigma-70-like"/>
</dbReference>
<dbReference type="EMBL" id="CAJRAF010000001">
    <property type="protein sequence ID" value="CAG4992336.1"/>
    <property type="molecule type" value="Genomic_DNA"/>
</dbReference>
<dbReference type="PANTHER" id="PTHR43133">
    <property type="entry name" value="RNA POLYMERASE ECF-TYPE SIGMA FACTO"/>
    <property type="match status" value="1"/>
</dbReference>
<dbReference type="InterPro" id="IPR014284">
    <property type="entry name" value="RNA_pol_sigma-70_dom"/>
</dbReference>